<evidence type="ECO:0000313" key="3">
    <source>
        <dbReference type="Proteomes" id="UP000219369"/>
    </source>
</evidence>
<feature type="region of interest" description="Disordered" evidence="1">
    <location>
        <begin position="158"/>
        <end position="178"/>
    </location>
</feature>
<name>A0A2H3TZU1_FUSOX</name>
<accession>A0A2H3TZU1</accession>
<reference evidence="3" key="1">
    <citation type="submission" date="2016-09" db="EMBL/GenBank/DDBJ databases">
        <authorList>
            <person name="Guldener U."/>
        </authorList>
    </citation>
    <scope>NUCLEOTIDE SEQUENCE [LARGE SCALE GENOMIC DNA]</scope>
    <source>
        <strain evidence="3">V64-1</strain>
    </source>
</reference>
<protein>
    <submittedName>
        <fullName evidence="2">Uncharacterized protein</fullName>
    </submittedName>
</protein>
<sequence>MGGLYIFQLKLLDYKERCSYPGAFAGDTSSASRLRSSSATPFSRLWTSGRNLSITAEDDSLVSFWRKRVGTLDHICDKYSSMLRYRVAPDATVPEAGFSRETYEENPTGYTGHPQPKRSTVMISSDRRVYPNHVHGWGYPPRPALDRMGRRKTTICGDFGTGGPQDESIGAAAVDDQV</sequence>
<organism evidence="2 3">
    <name type="scientific">Fusarium oxysporum</name>
    <name type="common">Fusarium vascular wilt</name>
    <dbReference type="NCBI Taxonomy" id="5507"/>
    <lineage>
        <taxon>Eukaryota</taxon>
        <taxon>Fungi</taxon>
        <taxon>Dikarya</taxon>
        <taxon>Ascomycota</taxon>
        <taxon>Pezizomycotina</taxon>
        <taxon>Sordariomycetes</taxon>
        <taxon>Hypocreomycetidae</taxon>
        <taxon>Hypocreales</taxon>
        <taxon>Nectriaceae</taxon>
        <taxon>Fusarium</taxon>
        <taxon>Fusarium oxysporum species complex</taxon>
    </lineage>
</organism>
<dbReference type="AlphaFoldDB" id="A0A2H3TZU1"/>
<dbReference type="Proteomes" id="UP000219369">
    <property type="component" value="Unassembled WGS sequence"/>
</dbReference>
<proteinExistence type="predicted"/>
<evidence type="ECO:0000256" key="1">
    <source>
        <dbReference type="SAM" id="MobiDB-lite"/>
    </source>
</evidence>
<gene>
    <name evidence="2" type="ORF">FRV6_11586</name>
</gene>
<evidence type="ECO:0000313" key="2">
    <source>
        <dbReference type="EMBL" id="SCO87459.1"/>
    </source>
</evidence>
<dbReference type="EMBL" id="FMJY01000006">
    <property type="protein sequence ID" value="SCO87459.1"/>
    <property type="molecule type" value="Genomic_DNA"/>
</dbReference>